<dbReference type="AlphaFoldDB" id="A0A8S9ZBE3"/>
<evidence type="ECO:0000313" key="2">
    <source>
        <dbReference type="Proteomes" id="UP000605970"/>
    </source>
</evidence>
<feature type="non-terminal residue" evidence="1">
    <location>
        <position position="1"/>
    </location>
</feature>
<name>A0A8S9ZBE3_9BILA</name>
<keyword evidence="2" id="KW-1185">Reference proteome</keyword>
<gene>
    <name evidence="1" type="ORF">Mgra_00010084</name>
</gene>
<accession>A0A8S9ZBE3</accession>
<protein>
    <submittedName>
        <fullName evidence="1">Uncharacterized protein</fullName>
    </submittedName>
</protein>
<evidence type="ECO:0000313" key="1">
    <source>
        <dbReference type="EMBL" id="KAF7623631.1"/>
    </source>
</evidence>
<reference evidence="1" key="1">
    <citation type="journal article" date="2020" name="Ecol. Evol.">
        <title>Genome structure and content of the rice root-knot nematode (Meloidogyne graminicola).</title>
        <authorList>
            <person name="Phan N.T."/>
            <person name="Danchin E.G.J."/>
            <person name="Klopp C."/>
            <person name="Perfus-Barbeoch L."/>
            <person name="Kozlowski D.K."/>
            <person name="Koutsovoulos G.D."/>
            <person name="Lopez-Roques C."/>
            <person name="Bouchez O."/>
            <person name="Zahm M."/>
            <person name="Besnard G."/>
            <person name="Bellafiore S."/>
        </authorList>
    </citation>
    <scope>NUCLEOTIDE SEQUENCE</scope>
    <source>
        <strain evidence="1">VN-18</strain>
    </source>
</reference>
<sequence>QSDLKLLLDSIKKFHSSEVENFQKKIEHLEKSSTKNKLLLTTTIPLIKQDYDESILDDEEDDDVVLIENNQNNCVSTNNKDNNVIITNIGKDGDITFIGGNNENKGEKIREE</sequence>
<proteinExistence type="predicted"/>
<dbReference type="EMBL" id="JABEBT010000218">
    <property type="protein sequence ID" value="KAF7623631.1"/>
    <property type="molecule type" value="Genomic_DNA"/>
</dbReference>
<comment type="caution">
    <text evidence="1">The sequence shown here is derived from an EMBL/GenBank/DDBJ whole genome shotgun (WGS) entry which is preliminary data.</text>
</comment>
<dbReference type="OrthoDB" id="10264446at2759"/>
<organism evidence="1 2">
    <name type="scientific">Meloidogyne graminicola</name>
    <dbReference type="NCBI Taxonomy" id="189291"/>
    <lineage>
        <taxon>Eukaryota</taxon>
        <taxon>Metazoa</taxon>
        <taxon>Ecdysozoa</taxon>
        <taxon>Nematoda</taxon>
        <taxon>Chromadorea</taxon>
        <taxon>Rhabditida</taxon>
        <taxon>Tylenchina</taxon>
        <taxon>Tylenchomorpha</taxon>
        <taxon>Tylenchoidea</taxon>
        <taxon>Meloidogynidae</taxon>
        <taxon>Meloidogyninae</taxon>
        <taxon>Meloidogyne</taxon>
    </lineage>
</organism>
<dbReference type="Proteomes" id="UP000605970">
    <property type="component" value="Unassembled WGS sequence"/>
</dbReference>